<evidence type="ECO:0000313" key="2">
    <source>
        <dbReference type="Proteomes" id="UP000838756"/>
    </source>
</evidence>
<dbReference type="EMBL" id="CAKXAJ010000714">
    <property type="protein sequence ID" value="CAH2207599.1"/>
    <property type="molecule type" value="Genomic_DNA"/>
</dbReference>
<organism evidence="1 2">
    <name type="scientific">Pararge aegeria aegeria</name>
    <dbReference type="NCBI Taxonomy" id="348720"/>
    <lineage>
        <taxon>Eukaryota</taxon>
        <taxon>Metazoa</taxon>
        <taxon>Ecdysozoa</taxon>
        <taxon>Arthropoda</taxon>
        <taxon>Hexapoda</taxon>
        <taxon>Insecta</taxon>
        <taxon>Pterygota</taxon>
        <taxon>Neoptera</taxon>
        <taxon>Endopterygota</taxon>
        <taxon>Lepidoptera</taxon>
        <taxon>Glossata</taxon>
        <taxon>Ditrysia</taxon>
        <taxon>Papilionoidea</taxon>
        <taxon>Nymphalidae</taxon>
        <taxon>Satyrinae</taxon>
        <taxon>Satyrini</taxon>
        <taxon>Parargina</taxon>
        <taxon>Pararge</taxon>
    </lineage>
</organism>
<comment type="caution">
    <text evidence="1">The sequence shown here is derived from an EMBL/GenBank/DDBJ whole genome shotgun (WGS) entry which is preliminary data.</text>
</comment>
<evidence type="ECO:0000313" key="1">
    <source>
        <dbReference type="EMBL" id="CAH2207599.1"/>
    </source>
</evidence>
<dbReference type="AlphaFoldDB" id="A0A8S4QAA1"/>
<gene>
    <name evidence="1" type="primary">jg7289</name>
    <name evidence="1" type="ORF">PAEG_LOCUS219</name>
</gene>
<accession>A0A8S4QAA1</accession>
<dbReference type="Proteomes" id="UP000838756">
    <property type="component" value="Unassembled WGS sequence"/>
</dbReference>
<name>A0A8S4QAA1_9NEOP</name>
<dbReference type="OrthoDB" id="7488542at2759"/>
<keyword evidence="2" id="KW-1185">Reference proteome</keyword>
<reference evidence="1" key="1">
    <citation type="submission" date="2022-03" db="EMBL/GenBank/DDBJ databases">
        <authorList>
            <person name="Lindestad O."/>
        </authorList>
    </citation>
    <scope>NUCLEOTIDE SEQUENCE</scope>
</reference>
<proteinExistence type="predicted"/>
<protein>
    <submittedName>
        <fullName evidence="1">Jg7289 protein</fullName>
    </submittedName>
</protein>
<sequence length="204" mass="23655">MEQITLIPPQMLKIIPVFGGDKRQLNLFLRQCEYVISKFQGSEEQNVYLMNSITSRLTDRAASLISEREDVMTWTDFKEILIQHFGDPRSEECIAIELENLKIRNAESYLDFCNRIQSVRSVLISKVNQIKDVKIKESKITIYNNTSLNVFLYNLPEDMVRVVRLKSPETLESALSVVLEEVNFQTQYRLRSAAQPSVQKLNFS</sequence>